<evidence type="ECO:0000256" key="9">
    <source>
        <dbReference type="ARBA" id="ARBA00044969"/>
    </source>
</evidence>
<protein>
    <recommendedName>
        <fullName evidence="9">DNA 5'-3' helicase</fullName>
        <ecNumber evidence="9">5.6.2.3</ecNumber>
    </recommendedName>
</protein>
<dbReference type="Pfam" id="PF03796">
    <property type="entry name" value="DnaB_C"/>
    <property type="match status" value="1"/>
</dbReference>
<comment type="similarity">
    <text evidence="1">Belongs to the helicase family. DnaB subfamily.</text>
</comment>
<proteinExistence type="inferred from homology"/>
<accession>A0A515MH12</accession>
<keyword evidence="8" id="KW-0413">Isomerase</keyword>
<name>A0A515MH12_9CAUD</name>
<comment type="catalytic activity">
    <reaction evidence="10">
        <text>ATP + H2O = ADP + phosphate + H(+)</text>
        <dbReference type="Rhea" id="RHEA:13065"/>
        <dbReference type="ChEBI" id="CHEBI:15377"/>
        <dbReference type="ChEBI" id="CHEBI:15378"/>
        <dbReference type="ChEBI" id="CHEBI:30616"/>
        <dbReference type="ChEBI" id="CHEBI:43474"/>
        <dbReference type="ChEBI" id="CHEBI:456216"/>
        <dbReference type="EC" id="5.6.2.3"/>
    </reaction>
</comment>
<evidence type="ECO:0000256" key="6">
    <source>
        <dbReference type="ARBA" id="ARBA00022840"/>
    </source>
</evidence>
<dbReference type="GO" id="GO:0043139">
    <property type="term" value="F:5'-3' DNA helicase activity"/>
    <property type="evidence" value="ECO:0007669"/>
    <property type="project" value="UniProtKB-EC"/>
</dbReference>
<dbReference type="GO" id="GO:0006260">
    <property type="term" value="P:DNA replication"/>
    <property type="evidence" value="ECO:0007669"/>
    <property type="project" value="UniProtKB-KW"/>
</dbReference>
<sequence>MVDVLKQALETTVRSTDERILIAGLTNLGMRDTMPQYLDKLESEDFHFKDHGSIWQAAQKLSADSRTISPENLKMKLRTQTQKNIVDDLAGQSVREIEIQRGIEIVRAASKRRNLIRTMREIAEFVGETDEFAPALDFAHSKLQNLDAAEVEDSSSDLTDSLHNFWNEVDAEPEDREDVWPTQYASLNKKLNGGIRRGRMYLVGGRPGEGKSLLLTNLAGEFAKPALNLKQLVFSAEMSRREVMNRLMAAGAYADYGALERGEVSEEDRVALQNYSDEIRNASLAVVDKPSISVRDIRAQATAMKRQGGLDVIYVDYLQIINPDDRSLRKDIQIGDMSESLKKLARELDVAIFVAVQLNRSQFDKGDKRMPTLTDIRDSDKPGQDADVVFLIHHPKGHHTVGGDVQLCMPKNRTGGVAIETRAWRADQARIA</sequence>
<keyword evidence="13" id="KW-1185">Reference proteome</keyword>
<dbReference type="GO" id="GO:0003677">
    <property type="term" value="F:DNA binding"/>
    <property type="evidence" value="ECO:0007669"/>
    <property type="project" value="UniProtKB-KW"/>
</dbReference>
<evidence type="ECO:0000259" key="11">
    <source>
        <dbReference type="PROSITE" id="PS51199"/>
    </source>
</evidence>
<evidence type="ECO:0000256" key="5">
    <source>
        <dbReference type="ARBA" id="ARBA00022806"/>
    </source>
</evidence>
<dbReference type="PRINTS" id="PR01874">
    <property type="entry name" value="DNAREPAIRADA"/>
</dbReference>
<dbReference type="Gene3D" id="3.40.50.300">
    <property type="entry name" value="P-loop containing nucleotide triphosphate hydrolases"/>
    <property type="match status" value="1"/>
</dbReference>
<dbReference type="GeneID" id="70080588"/>
<keyword evidence="3" id="KW-0547">Nucleotide-binding</keyword>
<dbReference type="Gene3D" id="1.10.860.10">
    <property type="entry name" value="DNAb Helicase, Chain A"/>
    <property type="match status" value="1"/>
</dbReference>
<dbReference type="PANTHER" id="PTHR30153:SF2">
    <property type="entry name" value="REPLICATIVE DNA HELICASE"/>
    <property type="match status" value="1"/>
</dbReference>
<keyword evidence="5 12" id="KW-0347">Helicase</keyword>
<dbReference type="SUPFAM" id="SSF52540">
    <property type="entry name" value="P-loop containing nucleoside triphosphate hydrolases"/>
    <property type="match status" value="1"/>
</dbReference>
<evidence type="ECO:0000256" key="7">
    <source>
        <dbReference type="ARBA" id="ARBA00023125"/>
    </source>
</evidence>
<evidence type="ECO:0000313" key="12">
    <source>
        <dbReference type="EMBL" id="QDM55961.1"/>
    </source>
</evidence>
<evidence type="ECO:0000313" key="13">
    <source>
        <dbReference type="Proteomes" id="UP000320647"/>
    </source>
</evidence>
<evidence type="ECO:0000256" key="4">
    <source>
        <dbReference type="ARBA" id="ARBA00022801"/>
    </source>
</evidence>
<evidence type="ECO:0000256" key="2">
    <source>
        <dbReference type="ARBA" id="ARBA00022705"/>
    </source>
</evidence>
<keyword evidence="7" id="KW-0238">DNA-binding</keyword>
<dbReference type="InterPro" id="IPR027417">
    <property type="entry name" value="P-loop_NTPase"/>
</dbReference>
<dbReference type="Pfam" id="PF00772">
    <property type="entry name" value="DnaB"/>
    <property type="match status" value="1"/>
</dbReference>
<evidence type="ECO:0000256" key="1">
    <source>
        <dbReference type="ARBA" id="ARBA00008428"/>
    </source>
</evidence>
<dbReference type="InterPro" id="IPR007693">
    <property type="entry name" value="DNA_helicase_DnaB-like_N"/>
</dbReference>
<dbReference type="InterPro" id="IPR007694">
    <property type="entry name" value="DNA_helicase_DnaB-like_C"/>
</dbReference>
<evidence type="ECO:0000256" key="10">
    <source>
        <dbReference type="ARBA" id="ARBA00048954"/>
    </source>
</evidence>
<dbReference type="Proteomes" id="UP000320647">
    <property type="component" value="Segment"/>
</dbReference>
<evidence type="ECO:0000256" key="3">
    <source>
        <dbReference type="ARBA" id="ARBA00022741"/>
    </source>
</evidence>
<keyword evidence="6" id="KW-0067">ATP-binding</keyword>
<dbReference type="KEGG" id="vg:70080588"/>
<dbReference type="SUPFAM" id="SSF48024">
    <property type="entry name" value="N-terminal domain of DnaB helicase"/>
    <property type="match status" value="1"/>
</dbReference>
<feature type="domain" description="SF4 helicase" evidence="11">
    <location>
        <begin position="173"/>
        <end position="432"/>
    </location>
</feature>
<dbReference type="GO" id="GO:0016787">
    <property type="term" value="F:hydrolase activity"/>
    <property type="evidence" value="ECO:0007669"/>
    <property type="project" value="UniProtKB-KW"/>
</dbReference>
<dbReference type="EMBL" id="MK967378">
    <property type="protein sequence ID" value="QDM55961.1"/>
    <property type="molecule type" value="Genomic_DNA"/>
</dbReference>
<reference evidence="12 13" key="1">
    <citation type="submission" date="2019-05" db="EMBL/GenBank/DDBJ databases">
        <authorList>
            <person name="Burke A."/>
            <person name="Deelsnyder S."/>
            <person name="Fournier A."/>
            <person name="Low S."/>
            <person name="Murawski K."/>
            <person name="Worthington R."/>
            <person name="Molloy S.D."/>
            <person name="Garlena R.A."/>
            <person name="Russell D.A."/>
            <person name="Pope W.H."/>
            <person name="Jacobs-Sera D."/>
            <person name="Hatfull G.F."/>
        </authorList>
    </citation>
    <scope>NUCLEOTIDE SEQUENCE [LARGE SCALE GENOMIC DNA]</scope>
</reference>
<evidence type="ECO:0000256" key="8">
    <source>
        <dbReference type="ARBA" id="ARBA00023235"/>
    </source>
</evidence>
<dbReference type="PANTHER" id="PTHR30153">
    <property type="entry name" value="REPLICATIVE DNA HELICASE DNAB"/>
    <property type="match status" value="1"/>
</dbReference>
<keyword evidence="4" id="KW-0378">Hydrolase</keyword>
<keyword evidence="2" id="KW-0235">DNA replication</keyword>
<dbReference type="GO" id="GO:0005524">
    <property type="term" value="F:ATP binding"/>
    <property type="evidence" value="ECO:0007669"/>
    <property type="project" value="UniProtKB-KW"/>
</dbReference>
<dbReference type="InterPro" id="IPR016136">
    <property type="entry name" value="DNA_helicase_N/primase_C"/>
</dbReference>
<gene>
    <name evidence="12" type="primary">74</name>
    <name evidence="12" type="ORF">SEA_TRAX_74</name>
</gene>
<organism evidence="12 13">
    <name type="scientific">Gordonia phage Trax</name>
    <dbReference type="NCBI Taxonomy" id="2591121"/>
    <lineage>
        <taxon>Viruses</taxon>
        <taxon>Duplodnaviria</taxon>
        <taxon>Heunggongvirae</taxon>
        <taxon>Uroviricota</taxon>
        <taxon>Caudoviricetes</taxon>
        <taxon>Deeyouvirinae</taxon>
        <taxon>Nevillevirus</taxon>
        <taxon>Nevillevirus trax</taxon>
    </lineage>
</organism>
<dbReference type="InterPro" id="IPR036185">
    <property type="entry name" value="DNA_heli_DnaB-like_N_sf"/>
</dbReference>
<dbReference type="PROSITE" id="PS51199">
    <property type="entry name" value="SF4_HELICASE"/>
    <property type="match status" value="1"/>
</dbReference>
<dbReference type="EC" id="5.6.2.3" evidence="9"/>
<dbReference type="RefSeq" id="YP_010246059.1">
    <property type="nucleotide sequence ID" value="NC_060132.1"/>
</dbReference>